<protein>
    <submittedName>
        <fullName evidence="6">Transporter</fullName>
    </submittedName>
</protein>
<dbReference type="PANTHER" id="PTHR33406">
    <property type="entry name" value="MEMBRANE PROTEIN MJ1562-RELATED"/>
    <property type="match status" value="1"/>
</dbReference>
<keyword evidence="5" id="KW-0472">Membrane</keyword>
<evidence type="ECO:0000313" key="6">
    <source>
        <dbReference type="EMBL" id="BBH23808.1"/>
    </source>
</evidence>
<sequence>MGYVRLGVLAYRCPKTFMLIWLLLLSVLGPYSAKLPSVLKDHGLLPKGEFIQVQQAMASQFGIPADPIILVFEKKNTVSEAQFHHFIRLTLDRLREVQGWTGQVSPWEREGMLQSSAAYALLTFRQKPHEMQSLVEQIHAIMPRDNNISVQLTGKSVVQVDVNRASQHDLRKAELIGLPAAFIILWLAFGGIASAMIPVLIGMIGVTATMGIMYGLGTRMELSNFVLNVIPMVGLALSIDFALMLVSRFREEIANAPAEQAIITTMRTAGRAVLFSAASVSLGLMGLLFIHLPIFTTVALGAMTVIVVSVLLIVTLLPALLAFLTPTLQRENNAKRAKRDRGAWQKWAIFIMNRPILMAGLSSMILLGCLLPLARLQIAIPDATSLPSAYESRMAAASFEHYFTEPNSSHVYVLAIGQAAALTKGDWERAYSIHKRLEQDAGVLQVNSVFSRNDSQSERLSVKIQHSNETPRSSMQFASAPYVNKNLMLMDITIKGNPESKEAKNWLRNMEQEGERGQMRFLLGGEAKYQQEIFDAVMKPIPIVITFICLSNFMVLFLAFRSVLIPIKAIAMNLLSLAASFGILVWVFEKGHLGFEPYPIAIMIPVFIFGLVFGISMDYGVFFLSRISEAYKQSGDNDLAVRIGLASSSRIITSAAAILIVVTLPFAFGEVVGVKQLGIGIAAAVFIDATIIRLILVPALMKLLGGWNWWVPRWFQ</sequence>
<dbReference type="RefSeq" id="WP_125663571.1">
    <property type="nucleotide sequence ID" value="NZ_AP019308.1"/>
</dbReference>
<name>A0A3G9JIA2_9BACL</name>
<dbReference type="SUPFAM" id="SSF82866">
    <property type="entry name" value="Multidrug efflux transporter AcrB transmembrane domain"/>
    <property type="match status" value="2"/>
</dbReference>
<dbReference type="InterPro" id="IPR050545">
    <property type="entry name" value="Mycobact_MmpL"/>
</dbReference>
<evidence type="ECO:0000256" key="2">
    <source>
        <dbReference type="ARBA" id="ARBA00022475"/>
    </source>
</evidence>
<dbReference type="AlphaFoldDB" id="A0A3G9JIA2"/>
<dbReference type="OrthoDB" id="7051771at2"/>
<evidence type="ECO:0000256" key="1">
    <source>
        <dbReference type="ARBA" id="ARBA00004651"/>
    </source>
</evidence>
<keyword evidence="3" id="KW-0812">Transmembrane</keyword>
<dbReference type="InterPro" id="IPR004869">
    <property type="entry name" value="MMPL_dom"/>
</dbReference>
<evidence type="ECO:0000256" key="3">
    <source>
        <dbReference type="ARBA" id="ARBA00022692"/>
    </source>
</evidence>
<gene>
    <name evidence="6" type="ORF">Back11_51530</name>
</gene>
<dbReference type="EMBL" id="AP019308">
    <property type="protein sequence ID" value="BBH23808.1"/>
    <property type="molecule type" value="Genomic_DNA"/>
</dbReference>
<dbReference type="Pfam" id="PF03176">
    <property type="entry name" value="MMPL"/>
    <property type="match status" value="2"/>
</dbReference>
<organism evidence="6 7">
    <name type="scientific">Paenibacillus baekrokdamisoli</name>
    <dbReference type="NCBI Taxonomy" id="1712516"/>
    <lineage>
        <taxon>Bacteria</taxon>
        <taxon>Bacillati</taxon>
        <taxon>Bacillota</taxon>
        <taxon>Bacilli</taxon>
        <taxon>Bacillales</taxon>
        <taxon>Paenibacillaceae</taxon>
        <taxon>Paenibacillus</taxon>
    </lineage>
</organism>
<dbReference type="Gene3D" id="1.20.1640.10">
    <property type="entry name" value="Multidrug efflux transporter AcrB transmembrane domain"/>
    <property type="match status" value="2"/>
</dbReference>
<evidence type="ECO:0000313" key="7">
    <source>
        <dbReference type="Proteomes" id="UP000275368"/>
    </source>
</evidence>
<keyword evidence="2" id="KW-1003">Cell membrane</keyword>
<dbReference type="GO" id="GO:0005886">
    <property type="term" value="C:plasma membrane"/>
    <property type="evidence" value="ECO:0007669"/>
    <property type="project" value="UniProtKB-SubCell"/>
</dbReference>
<keyword evidence="7" id="KW-1185">Reference proteome</keyword>
<evidence type="ECO:0000256" key="4">
    <source>
        <dbReference type="ARBA" id="ARBA00022989"/>
    </source>
</evidence>
<evidence type="ECO:0000256" key="5">
    <source>
        <dbReference type="ARBA" id="ARBA00023136"/>
    </source>
</evidence>
<dbReference type="KEGG" id="pbk:Back11_51530"/>
<accession>A0A3G9JIA2</accession>
<dbReference type="PANTHER" id="PTHR33406:SF13">
    <property type="entry name" value="MEMBRANE PROTEIN YDFJ"/>
    <property type="match status" value="1"/>
</dbReference>
<dbReference type="Proteomes" id="UP000275368">
    <property type="component" value="Chromosome"/>
</dbReference>
<dbReference type="InterPro" id="IPR000731">
    <property type="entry name" value="SSD"/>
</dbReference>
<keyword evidence="4" id="KW-1133">Transmembrane helix</keyword>
<dbReference type="PROSITE" id="PS50156">
    <property type="entry name" value="SSD"/>
    <property type="match status" value="1"/>
</dbReference>
<reference evidence="6 7" key="1">
    <citation type="submission" date="2018-11" db="EMBL/GenBank/DDBJ databases">
        <title>Complete genome sequence of Paenibacillus baekrokdamisoli strain KCTC 33723.</title>
        <authorList>
            <person name="Kang S.W."/>
            <person name="Lee K.C."/>
            <person name="Kim K.K."/>
            <person name="Kim J.S."/>
            <person name="Kim D.S."/>
            <person name="Ko S.H."/>
            <person name="Yang S.H."/>
            <person name="Lee J.S."/>
        </authorList>
    </citation>
    <scope>NUCLEOTIDE SEQUENCE [LARGE SCALE GENOMIC DNA]</scope>
    <source>
        <strain evidence="6 7">KCTC 33723</strain>
    </source>
</reference>
<proteinExistence type="predicted"/>
<comment type="subcellular location">
    <subcellularLocation>
        <location evidence="1">Cell membrane</location>
        <topology evidence="1">Multi-pass membrane protein</topology>
    </subcellularLocation>
</comment>